<accession>A0A5J4RYS7</accession>
<feature type="non-terminal residue" evidence="1">
    <location>
        <position position="1"/>
    </location>
</feature>
<proteinExistence type="predicted"/>
<protein>
    <recommendedName>
        <fullName evidence="2">CDP-glucose 4,6-dehydratase</fullName>
    </recommendedName>
</protein>
<name>A0A5J4RYS7_9ZZZZ</name>
<gene>
    <name evidence="1" type="ORF">EZS27_013777</name>
</gene>
<evidence type="ECO:0000313" key="1">
    <source>
        <dbReference type="EMBL" id="KAA6338211.1"/>
    </source>
</evidence>
<dbReference type="Gene3D" id="3.90.25.10">
    <property type="entry name" value="UDP-galactose 4-epimerase, domain 1"/>
    <property type="match status" value="1"/>
</dbReference>
<organism evidence="1">
    <name type="scientific">termite gut metagenome</name>
    <dbReference type="NCBI Taxonomy" id="433724"/>
    <lineage>
        <taxon>unclassified sequences</taxon>
        <taxon>metagenomes</taxon>
        <taxon>organismal metagenomes</taxon>
    </lineage>
</organism>
<sequence length="111" mass="12979">KKMWEETTKYGEGWNFGPRVESVATVWEVATKVLENYGKGELRDVSDPNTLHEANLLMLDVSKAKVRLGWETKMGIRESIEMAVEWYKKYIKGNIYSVCVKQINFYVQIRK</sequence>
<dbReference type="InterPro" id="IPR036291">
    <property type="entry name" value="NAD(P)-bd_dom_sf"/>
</dbReference>
<evidence type="ECO:0008006" key="2">
    <source>
        <dbReference type="Google" id="ProtNLM"/>
    </source>
</evidence>
<dbReference type="EMBL" id="SNRY01000635">
    <property type="protein sequence ID" value="KAA6338211.1"/>
    <property type="molecule type" value="Genomic_DNA"/>
</dbReference>
<dbReference type="SUPFAM" id="SSF51735">
    <property type="entry name" value="NAD(P)-binding Rossmann-fold domains"/>
    <property type="match status" value="1"/>
</dbReference>
<dbReference type="AlphaFoldDB" id="A0A5J4RYS7"/>
<reference evidence="1" key="1">
    <citation type="submission" date="2019-03" db="EMBL/GenBank/DDBJ databases">
        <title>Single cell metagenomics reveals metabolic interactions within the superorganism composed of flagellate Streblomastix strix and complex community of Bacteroidetes bacteria on its surface.</title>
        <authorList>
            <person name="Treitli S.C."/>
            <person name="Kolisko M."/>
            <person name="Husnik F."/>
            <person name="Keeling P."/>
            <person name="Hampl V."/>
        </authorList>
    </citation>
    <scope>NUCLEOTIDE SEQUENCE</scope>
    <source>
        <strain evidence="1">STM</strain>
    </source>
</reference>
<comment type="caution">
    <text evidence="1">The sequence shown here is derived from an EMBL/GenBank/DDBJ whole genome shotgun (WGS) entry which is preliminary data.</text>
</comment>